<dbReference type="AlphaFoldDB" id="A0A6P4JME2"/>
<dbReference type="OrthoDB" id="7830800at2759"/>
<name>A0A6P4JME2_DROKI</name>
<evidence type="ECO:0000313" key="3">
    <source>
        <dbReference type="RefSeq" id="XP_017035829.1"/>
    </source>
</evidence>
<gene>
    <name evidence="3" type="primary">LOC108084218</name>
</gene>
<accession>A0A6P4JME2</accession>
<dbReference type="GeneID" id="108084218"/>
<evidence type="ECO:0000313" key="2">
    <source>
        <dbReference type="Proteomes" id="UP001652661"/>
    </source>
</evidence>
<organism evidence="2 3">
    <name type="scientific">Drosophila kikkawai</name>
    <name type="common">Fruit fly</name>
    <dbReference type="NCBI Taxonomy" id="30033"/>
    <lineage>
        <taxon>Eukaryota</taxon>
        <taxon>Metazoa</taxon>
        <taxon>Ecdysozoa</taxon>
        <taxon>Arthropoda</taxon>
        <taxon>Hexapoda</taxon>
        <taxon>Insecta</taxon>
        <taxon>Pterygota</taxon>
        <taxon>Neoptera</taxon>
        <taxon>Endopterygota</taxon>
        <taxon>Diptera</taxon>
        <taxon>Brachycera</taxon>
        <taxon>Muscomorpha</taxon>
        <taxon>Ephydroidea</taxon>
        <taxon>Drosophilidae</taxon>
        <taxon>Drosophila</taxon>
        <taxon>Sophophora</taxon>
    </lineage>
</organism>
<dbReference type="Proteomes" id="UP001652661">
    <property type="component" value="Chromosome 3R"/>
</dbReference>
<reference evidence="3" key="1">
    <citation type="submission" date="2025-08" db="UniProtKB">
        <authorList>
            <consortium name="RefSeq"/>
        </authorList>
    </citation>
    <scope>IDENTIFICATION</scope>
    <source>
        <strain evidence="3">14028-0561.14</strain>
        <tissue evidence="3">Whole fly</tissue>
    </source>
</reference>
<proteinExistence type="predicted"/>
<dbReference type="RefSeq" id="XP_017035829.1">
    <property type="nucleotide sequence ID" value="XM_017180340.3"/>
</dbReference>
<protein>
    <submittedName>
        <fullName evidence="3">Uncharacterized protein</fullName>
    </submittedName>
</protein>
<keyword evidence="1" id="KW-0732">Signal</keyword>
<sequence>MNTLLNLFLLMSFYFLAVTLHLALCDDVPSAEADMVITQSEPQHSTPDDFDF</sequence>
<keyword evidence="2" id="KW-1185">Reference proteome</keyword>
<feature type="chain" id="PRO_5028145054" evidence="1">
    <location>
        <begin position="26"/>
        <end position="52"/>
    </location>
</feature>
<feature type="signal peptide" evidence="1">
    <location>
        <begin position="1"/>
        <end position="25"/>
    </location>
</feature>
<evidence type="ECO:0000256" key="1">
    <source>
        <dbReference type="SAM" id="SignalP"/>
    </source>
</evidence>